<dbReference type="InterPro" id="IPR050959">
    <property type="entry name" value="MarA-like"/>
</dbReference>
<dbReference type="SMART" id="SM00871">
    <property type="entry name" value="AraC_E_bind"/>
    <property type="match status" value="1"/>
</dbReference>
<dbReference type="InterPro" id="IPR009057">
    <property type="entry name" value="Homeodomain-like_sf"/>
</dbReference>
<evidence type="ECO:0000313" key="6">
    <source>
        <dbReference type="Proteomes" id="UP000260943"/>
    </source>
</evidence>
<name>A0A3E4QVN7_9ACTN</name>
<dbReference type="PROSITE" id="PS01124">
    <property type="entry name" value="HTH_ARAC_FAMILY_2"/>
    <property type="match status" value="1"/>
</dbReference>
<dbReference type="Pfam" id="PF06445">
    <property type="entry name" value="GyrI-like"/>
    <property type="match status" value="1"/>
</dbReference>
<sequence length="295" mass="31776">MGWIEGLNASVDYIEEHLDGDIDIARAASFASCTEGQFRRMFSYLAGMGLAEYVRKRRLSCAALDLSRGERVLDVAVRYGYSSPTAFNRAFQEAFGVSPSEARRPGAPLLVFPRCTFALTVTGAEPLSWRVVSQLGMRLVGIAAFCGGAQGNPLVQMSSSGREGLSNLWESASQDGVIEQLIALTDGSGPQGILGVNVCKDDGQSYQIAVASSREAPAWADEIHVPAGLWAVFDCTGPCSTATAEHYRRVYSEWLPSSGYGLSGDVSIEVYPQGDFSSTSYRSEIWMPISKRPGA</sequence>
<evidence type="ECO:0000256" key="2">
    <source>
        <dbReference type="ARBA" id="ARBA00023125"/>
    </source>
</evidence>
<dbReference type="PRINTS" id="PR00032">
    <property type="entry name" value="HTHARAC"/>
</dbReference>
<comment type="caution">
    <text evidence="5">The sequence shown here is derived from an EMBL/GenBank/DDBJ whole genome shotgun (WGS) entry which is preliminary data.</text>
</comment>
<reference evidence="5 6" key="1">
    <citation type="submission" date="2018-08" db="EMBL/GenBank/DDBJ databases">
        <title>A genome reference for cultivated species of the human gut microbiota.</title>
        <authorList>
            <person name="Zou Y."/>
            <person name="Xue W."/>
            <person name="Luo G."/>
        </authorList>
    </citation>
    <scope>NUCLEOTIDE SEQUENCE [LARGE SCALE GENOMIC DNA]</scope>
    <source>
        <strain evidence="5 6">TF08-14</strain>
    </source>
</reference>
<dbReference type="PROSITE" id="PS00041">
    <property type="entry name" value="HTH_ARAC_FAMILY_1"/>
    <property type="match status" value="1"/>
</dbReference>
<dbReference type="GO" id="GO:0043565">
    <property type="term" value="F:sequence-specific DNA binding"/>
    <property type="evidence" value="ECO:0007669"/>
    <property type="project" value="InterPro"/>
</dbReference>
<dbReference type="InterPro" id="IPR010499">
    <property type="entry name" value="AraC_E-bd"/>
</dbReference>
<dbReference type="Gene3D" id="1.10.10.60">
    <property type="entry name" value="Homeodomain-like"/>
    <property type="match status" value="2"/>
</dbReference>
<protein>
    <submittedName>
        <fullName evidence="5">AraC family transcriptional regulator</fullName>
    </submittedName>
</protein>
<dbReference type="InterPro" id="IPR020449">
    <property type="entry name" value="Tscrpt_reg_AraC-type_HTH"/>
</dbReference>
<evidence type="ECO:0000256" key="1">
    <source>
        <dbReference type="ARBA" id="ARBA00023015"/>
    </source>
</evidence>
<gene>
    <name evidence="5" type="ORF">DXC81_03845</name>
</gene>
<accession>A0A3E4QVN7</accession>
<keyword evidence="2" id="KW-0238">DNA-binding</keyword>
<dbReference type="Pfam" id="PF12833">
    <property type="entry name" value="HTH_18"/>
    <property type="match status" value="1"/>
</dbReference>
<feature type="domain" description="HTH araC/xylS-type" evidence="4">
    <location>
        <begin position="8"/>
        <end position="105"/>
    </location>
</feature>
<dbReference type="InterPro" id="IPR029442">
    <property type="entry name" value="GyrI-like"/>
</dbReference>
<keyword evidence="1" id="KW-0805">Transcription regulation</keyword>
<dbReference type="SMART" id="SM00342">
    <property type="entry name" value="HTH_ARAC"/>
    <property type="match status" value="1"/>
</dbReference>
<dbReference type="InterPro" id="IPR011256">
    <property type="entry name" value="Reg_factor_effector_dom_sf"/>
</dbReference>
<dbReference type="InterPro" id="IPR018060">
    <property type="entry name" value="HTH_AraC"/>
</dbReference>
<evidence type="ECO:0000313" key="5">
    <source>
        <dbReference type="EMBL" id="RGL11250.1"/>
    </source>
</evidence>
<dbReference type="SUPFAM" id="SSF46689">
    <property type="entry name" value="Homeodomain-like"/>
    <property type="match status" value="2"/>
</dbReference>
<evidence type="ECO:0000256" key="3">
    <source>
        <dbReference type="ARBA" id="ARBA00023163"/>
    </source>
</evidence>
<evidence type="ECO:0000259" key="4">
    <source>
        <dbReference type="PROSITE" id="PS01124"/>
    </source>
</evidence>
<organism evidence="5 6">
    <name type="scientific">Collinsella tanakaei</name>
    <dbReference type="NCBI Taxonomy" id="626935"/>
    <lineage>
        <taxon>Bacteria</taxon>
        <taxon>Bacillati</taxon>
        <taxon>Actinomycetota</taxon>
        <taxon>Coriobacteriia</taxon>
        <taxon>Coriobacteriales</taxon>
        <taxon>Coriobacteriaceae</taxon>
        <taxon>Collinsella</taxon>
    </lineage>
</organism>
<dbReference type="PANTHER" id="PTHR47504:SF5">
    <property type="entry name" value="RIGHT ORIGIN-BINDING PROTEIN"/>
    <property type="match status" value="1"/>
</dbReference>
<dbReference type="AlphaFoldDB" id="A0A3E4QVN7"/>
<keyword evidence="3" id="KW-0804">Transcription</keyword>
<dbReference type="GO" id="GO:0003700">
    <property type="term" value="F:DNA-binding transcription factor activity"/>
    <property type="evidence" value="ECO:0007669"/>
    <property type="project" value="InterPro"/>
</dbReference>
<dbReference type="PANTHER" id="PTHR47504">
    <property type="entry name" value="RIGHT ORIGIN-BINDING PROTEIN"/>
    <property type="match status" value="1"/>
</dbReference>
<dbReference type="InterPro" id="IPR018062">
    <property type="entry name" value="HTH_AraC-typ_CS"/>
</dbReference>
<dbReference type="EMBL" id="QSRJ01000003">
    <property type="protein sequence ID" value="RGL11250.1"/>
    <property type="molecule type" value="Genomic_DNA"/>
</dbReference>
<proteinExistence type="predicted"/>
<dbReference type="Proteomes" id="UP000260943">
    <property type="component" value="Unassembled WGS sequence"/>
</dbReference>
<dbReference type="SUPFAM" id="SSF55136">
    <property type="entry name" value="Probable bacterial effector-binding domain"/>
    <property type="match status" value="1"/>
</dbReference>
<dbReference type="Gene3D" id="3.20.80.10">
    <property type="entry name" value="Regulatory factor, effector binding domain"/>
    <property type="match status" value="1"/>
</dbReference>